<reference evidence="7" key="1">
    <citation type="submission" date="2016-06" db="UniProtKB">
        <authorList>
            <consortium name="WormBaseParasite"/>
        </authorList>
    </citation>
    <scope>IDENTIFICATION</scope>
</reference>
<dbReference type="InterPro" id="IPR007185">
    <property type="entry name" value="DNA_pol_a/d/e_bsu"/>
</dbReference>
<gene>
    <name evidence="5" type="ORF">ECPE_LOCUS3602</name>
</gene>
<dbReference type="GO" id="GO:0043625">
    <property type="term" value="C:delta DNA polymerase complex"/>
    <property type="evidence" value="ECO:0007669"/>
    <property type="project" value="TreeGrafter"/>
</dbReference>
<dbReference type="Gene3D" id="2.40.50.430">
    <property type="match status" value="1"/>
</dbReference>
<dbReference type="Pfam" id="PF04042">
    <property type="entry name" value="DNA_pol_E_B"/>
    <property type="match status" value="1"/>
</dbReference>
<dbReference type="GO" id="GO:0006271">
    <property type="term" value="P:DNA strand elongation involved in DNA replication"/>
    <property type="evidence" value="ECO:0007669"/>
    <property type="project" value="TreeGrafter"/>
</dbReference>
<dbReference type="Proteomes" id="UP000272942">
    <property type="component" value="Unassembled WGS sequence"/>
</dbReference>
<dbReference type="PANTHER" id="PTHR10416:SF0">
    <property type="entry name" value="DNA POLYMERASE DELTA SUBUNIT 2"/>
    <property type="match status" value="1"/>
</dbReference>
<sequence>MKLKPSILRDLASSDSAIVAGETGDGNCLLSPDDTTFLEDEVQRIMLKVDQESLQNRLTSSKLVTGVVMAVLGHEPSTDRGSFIVEDFLFVEPQPERPIQPHTVKKAVQTCTEFASTGPWLALVSGLGFTGTGPTSPGHAMNLQLLADWLRRSGNWARSVVSDATGVVRLVILGDSIRISTGSEARNLWISSVDSWGISPEARYLTRNIEAESVTAMARLDQWLSTLPLGPGNGATSNGLAVDLLPGPADPTSQLLPQQPIHAVAFPLGVARSGGFGSQALCGRTNPYSFTLEGRKILATAGQGINDLALYTNISEPCKRMEATLLWGHIAPTCPDTLAGYPMVAEDQLVIRPDPQNPTCSPDYPDIYVAGCQPGSDASWSRANLHWDETDQKGALLVAVPRFDVAFQLVLVHLHSLDCRVIRFDTSLLDEC</sequence>
<evidence type="ECO:0000313" key="5">
    <source>
        <dbReference type="EMBL" id="VDP70010.1"/>
    </source>
</evidence>
<organism evidence="7">
    <name type="scientific">Echinostoma caproni</name>
    <dbReference type="NCBI Taxonomy" id="27848"/>
    <lineage>
        <taxon>Eukaryota</taxon>
        <taxon>Metazoa</taxon>
        <taxon>Spiralia</taxon>
        <taxon>Lophotrochozoa</taxon>
        <taxon>Platyhelminthes</taxon>
        <taxon>Trematoda</taxon>
        <taxon>Digenea</taxon>
        <taxon>Plagiorchiida</taxon>
        <taxon>Echinostomata</taxon>
        <taxon>Echinostomatoidea</taxon>
        <taxon>Echinostomatidae</taxon>
        <taxon>Echinostoma</taxon>
    </lineage>
</organism>
<evidence type="ECO:0000256" key="1">
    <source>
        <dbReference type="ARBA" id="ARBA00006035"/>
    </source>
</evidence>
<keyword evidence="6" id="KW-1185">Reference proteome</keyword>
<dbReference type="InterPro" id="IPR024826">
    <property type="entry name" value="DNA_pol_delta/II_ssu"/>
</dbReference>
<dbReference type="GO" id="GO:0003677">
    <property type="term" value="F:DNA binding"/>
    <property type="evidence" value="ECO:0007669"/>
    <property type="project" value="InterPro"/>
</dbReference>
<accession>A0A183A9G7</accession>
<protein>
    <submittedName>
        <fullName evidence="7">DNA_pol_E_B domain-containing protein</fullName>
    </submittedName>
</protein>
<dbReference type="Gene3D" id="3.60.21.50">
    <property type="match status" value="1"/>
</dbReference>
<dbReference type="OrthoDB" id="3763at2759"/>
<comment type="similarity">
    <text evidence="1">Belongs to the DNA polymerase delta/II small subunit family.</text>
</comment>
<dbReference type="InterPro" id="IPR040663">
    <property type="entry name" value="DNA_pol_D_N"/>
</dbReference>
<dbReference type="Pfam" id="PF18018">
    <property type="entry name" value="DNA_pol_D_N"/>
    <property type="match status" value="1"/>
</dbReference>
<dbReference type="WBParaSite" id="ECPE_0000360501-mRNA-1">
    <property type="protein sequence ID" value="ECPE_0000360501-mRNA-1"/>
    <property type="gene ID" value="ECPE_0000360501"/>
</dbReference>
<evidence type="ECO:0000313" key="6">
    <source>
        <dbReference type="Proteomes" id="UP000272942"/>
    </source>
</evidence>
<dbReference type="PANTHER" id="PTHR10416">
    <property type="entry name" value="DNA POLYMERASE DELTA SUBUNIT 2"/>
    <property type="match status" value="1"/>
</dbReference>
<feature type="domain" description="DNA polymerase delta subunit OB-fold" evidence="4">
    <location>
        <begin position="1"/>
        <end position="87"/>
    </location>
</feature>
<dbReference type="EMBL" id="UZAN01040541">
    <property type="protein sequence ID" value="VDP70010.1"/>
    <property type="molecule type" value="Genomic_DNA"/>
</dbReference>
<name>A0A183A9G7_9TREM</name>
<keyword evidence="2" id="KW-0235">DNA replication</keyword>
<evidence type="ECO:0000259" key="4">
    <source>
        <dbReference type="Pfam" id="PF18018"/>
    </source>
</evidence>
<feature type="domain" description="DNA polymerase alpha/delta/epsilon subunit B" evidence="3">
    <location>
        <begin position="122"/>
        <end position="356"/>
    </location>
</feature>
<dbReference type="AlphaFoldDB" id="A0A183A9G7"/>
<reference evidence="5 6" key="2">
    <citation type="submission" date="2018-11" db="EMBL/GenBank/DDBJ databases">
        <authorList>
            <consortium name="Pathogen Informatics"/>
        </authorList>
    </citation>
    <scope>NUCLEOTIDE SEQUENCE [LARGE SCALE GENOMIC DNA]</scope>
    <source>
        <strain evidence="5 6">Egypt</strain>
    </source>
</reference>
<proteinExistence type="inferred from homology"/>
<evidence type="ECO:0000256" key="2">
    <source>
        <dbReference type="ARBA" id="ARBA00022705"/>
    </source>
</evidence>
<evidence type="ECO:0000313" key="7">
    <source>
        <dbReference type="WBParaSite" id="ECPE_0000360501-mRNA-1"/>
    </source>
</evidence>
<evidence type="ECO:0000259" key="3">
    <source>
        <dbReference type="Pfam" id="PF04042"/>
    </source>
</evidence>